<protein>
    <submittedName>
        <fullName evidence="7">Arginine decarboxylase</fullName>
    </submittedName>
</protein>
<dbReference type="InterPro" id="IPR036633">
    <property type="entry name" value="Prn/Lys/Arg_de-COase_C_sf"/>
</dbReference>
<evidence type="ECO:0000256" key="2">
    <source>
        <dbReference type="ARBA" id="ARBA00010671"/>
    </source>
</evidence>
<accession>A0A1M6RN68</accession>
<dbReference type="Gene3D" id="3.90.100.10">
    <property type="entry name" value="Orn/Lys/Arg decarboxylase, C-terminal domain"/>
    <property type="match status" value="1"/>
</dbReference>
<proteinExistence type="inferred from homology"/>
<dbReference type="Proteomes" id="UP000183997">
    <property type="component" value="Unassembled WGS sequence"/>
</dbReference>
<dbReference type="InterPro" id="IPR008286">
    <property type="entry name" value="Prn/Lys/Arg_de-COase_C"/>
</dbReference>
<name>A0A1M6RN68_9FIRM</name>
<feature type="domain" description="Orn/Lys/Arg decarboxylases family 1 pyridoxal-P attachment site" evidence="6">
    <location>
        <begin position="221"/>
        <end position="235"/>
    </location>
</feature>
<dbReference type="InterPro" id="IPR015424">
    <property type="entry name" value="PyrdxlP-dep_Trfase"/>
</dbReference>
<keyword evidence="8" id="KW-1185">Reference proteome</keyword>
<gene>
    <name evidence="7" type="ORF">SAMN02745123_01532</name>
</gene>
<evidence type="ECO:0000256" key="5">
    <source>
        <dbReference type="ARBA" id="ARBA00023239"/>
    </source>
</evidence>
<keyword evidence="4" id="KW-0663">Pyridoxal phosphate</keyword>
<dbReference type="OrthoDB" id="9815233at2"/>
<dbReference type="Pfam" id="PF03711">
    <property type="entry name" value="OKR_DC_1_C"/>
    <property type="match status" value="1"/>
</dbReference>
<dbReference type="SUPFAM" id="SSF55904">
    <property type="entry name" value="Ornithine decarboxylase C-terminal domain"/>
    <property type="match status" value="1"/>
</dbReference>
<evidence type="ECO:0000256" key="3">
    <source>
        <dbReference type="ARBA" id="ARBA00022793"/>
    </source>
</evidence>
<dbReference type="CDD" id="cd00615">
    <property type="entry name" value="Orn_deC_like"/>
    <property type="match status" value="1"/>
</dbReference>
<evidence type="ECO:0000256" key="4">
    <source>
        <dbReference type="ARBA" id="ARBA00022898"/>
    </source>
</evidence>
<evidence type="ECO:0000259" key="6">
    <source>
        <dbReference type="PROSITE" id="PS00703"/>
    </source>
</evidence>
<evidence type="ECO:0000313" key="8">
    <source>
        <dbReference type="Proteomes" id="UP000183997"/>
    </source>
</evidence>
<dbReference type="Pfam" id="PF01276">
    <property type="entry name" value="OKR_DC_1"/>
    <property type="match status" value="1"/>
</dbReference>
<dbReference type="InterPro" id="IPR052357">
    <property type="entry name" value="Orn_Lys_Arg_decarboxylase-I"/>
</dbReference>
<dbReference type="STRING" id="1121421.SAMN02745123_01532"/>
<dbReference type="Gene3D" id="3.40.640.10">
    <property type="entry name" value="Type I PLP-dependent aspartate aminotransferase-like (Major domain)"/>
    <property type="match status" value="1"/>
</dbReference>
<dbReference type="PANTHER" id="PTHR43277">
    <property type="entry name" value="ARGININE DECARBOXYLASE"/>
    <property type="match status" value="1"/>
</dbReference>
<dbReference type="SUPFAM" id="SSF53383">
    <property type="entry name" value="PLP-dependent transferases"/>
    <property type="match status" value="1"/>
</dbReference>
<reference evidence="8" key="1">
    <citation type="submission" date="2016-11" db="EMBL/GenBank/DDBJ databases">
        <authorList>
            <person name="Varghese N."/>
            <person name="Submissions S."/>
        </authorList>
    </citation>
    <scope>NUCLEOTIDE SEQUENCE [LARGE SCALE GENOMIC DNA]</scope>
    <source>
        <strain evidence="8">DSM 10349</strain>
    </source>
</reference>
<comment type="similarity">
    <text evidence="2">Belongs to the Orn/Lys/Arg decarboxylase class-I family.</text>
</comment>
<dbReference type="PANTHER" id="PTHR43277:SF4">
    <property type="entry name" value="ARGININE DECARBOXYLASE"/>
    <property type="match status" value="1"/>
</dbReference>
<dbReference type="AlphaFoldDB" id="A0A1M6RN68"/>
<evidence type="ECO:0000256" key="1">
    <source>
        <dbReference type="ARBA" id="ARBA00001933"/>
    </source>
</evidence>
<organism evidence="7 8">
    <name type="scientific">Desulforamulus aeronauticus DSM 10349</name>
    <dbReference type="NCBI Taxonomy" id="1121421"/>
    <lineage>
        <taxon>Bacteria</taxon>
        <taxon>Bacillati</taxon>
        <taxon>Bacillota</taxon>
        <taxon>Clostridia</taxon>
        <taxon>Eubacteriales</taxon>
        <taxon>Peptococcaceae</taxon>
        <taxon>Desulforamulus</taxon>
    </lineage>
</organism>
<comment type="cofactor">
    <cofactor evidence="1">
        <name>pyridoxal 5'-phosphate</name>
        <dbReference type="ChEBI" id="CHEBI:597326"/>
    </cofactor>
</comment>
<dbReference type="InterPro" id="IPR015421">
    <property type="entry name" value="PyrdxlP-dep_Trfase_major"/>
</dbReference>
<keyword evidence="3" id="KW-0210">Decarboxylase</keyword>
<dbReference type="InterPro" id="IPR000310">
    <property type="entry name" value="Orn/Lys/Arg_deCO2ase_major_dom"/>
</dbReference>
<dbReference type="EMBL" id="FRAR01000011">
    <property type="protein sequence ID" value="SHK33840.1"/>
    <property type="molecule type" value="Genomic_DNA"/>
</dbReference>
<keyword evidence="5" id="KW-0456">Lyase</keyword>
<dbReference type="RefSeq" id="WP_072912645.1">
    <property type="nucleotide sequence ID" value="NZ_FRAR01000011.1"/>
</dbReference>
<dbReference type="PROSITE" id="PS00703">
    <property type="entry name" value="OKR_DC_1"/>
    <property type="match status" value="1"/>
</dbReference>
<sequence>MMQSKAPLWEALIKNKKSTLAQLHIPGHRGGRAIPSEFLEAVGKEIFALDLTEVPGLDDLHNPEEAIADALQLTSELFQADQSFWLVNGTSCGLVALILACCSNGSEIILPRNAHRSVVSGLILSGAMPIYYQPEVIEPFACLAGPSVEQIERLLKKYKNVKAVLAVSPTYYGILGDLAALAGVCHQAGVPLLVDEAHGSHLKFHPELPPDALGCGADAAVQSFHKTGGSLTQSSMLHIKGKRINRERLADALRMVQSTSPSYLLMASLDLARRQLALQGKELLEETLGLARYTRDRLSRLTGVKVLGQEHLGGDGAKCLDDTRLTISLLELGLTGYQAAEILQHNYGVVVEMADYASVVLVISLGTTKKDCQRVIQAIEELALTQTEQPVYFPKTLQLPLPVVILSPREAWQREATDVPLEKSIGCICGETVAVYPPGIPVVCPGEEISPAVVDYLLEVRGQGIRVQGARDGSLQQIRVIE</sequence>
<evidence type="ECO:0000313" key="7">
    <source>
        <dbReference type="EMBL" id="SHK33840.1"/>
    </source>
</evidence>
<dbReference type="GO" id="GO:0016831">
    <property type="term" value="F:carboxy-lyase activity"/>
    <property type="evidence" value="ECO:0007669"/>
    <property type="project" value="UniProtKB-KW"/>
</dbReference>